<organism evidence="1">
    <name type="scientific">freshwater metagenome</name>
    <dbReference type="NCBI Taxonomy" id="449393"/>
    <lineage>
        <taxon>unclassified sequences</taxon>
        <taxon>metagenomes</taxon>
        <taxon>ecological metagenomes</taxon>
    </lineage>
</organism>
<dbReference type="InterPro" id="IPR021456">
    <property type="entry name" value="DUF3107"/>
</dbReference>
<dbReference type="Pfam" id="PF11305">
    <property type="entry name" value="DUF3107"/>
    <property type="match status" value="1"/>
</dbReference>
<evidence type="ECO:0000313" key="4">
    <source>
        <dbReference type="EMBL" id="CAB4876040.1"/>
    </source>
</evidence>
<reference evidence="1" key="1">
    <citation type="submission" date="2020-05" db="EMBL/GenBank/DDBJ databases">
        <authorList>
            <person name="Chiriac C."/>
            <person name="Salcher M."/>
            <person name="Ghai R."/>
            <person name="Kavagutti S V."/>
        </authorList>
    </citation>
    <scope>NUCLEOTIDE SEQUENCE</scope>
</reference>
<evidence type="ECO:0000313" key="1">
    <source>
        <dbReference type="EMBL" id="CAB4608422.1"/>
    </source>
</evidence>
<evidence type="ECO:0000313" key="3">
    <source>
        <dbReference type="EMBL" id="CAB4786793.1"/>
    </source>
</evidence>
<evidence type="ECO:0000313" key="2">
    <source>
        <dbReference type="EMBL" id="CAB4695597.1"/>
    </source>
</evidence>
<dbReference type="EMBL" id="CAEZUJ010000081">
    <property type="protein sequence ID" value="CAB4608422.1"/>
    <property type="molecule type" value="Genomic_DNA"/>
</dbReference>
<dbReference type="EMBL" id="CAEZXH010000133">
    <property type="protein sequence ID" value="CAB4695597.1"/>
    <property type="molecule type" value="Genomic_DNA"/>
</dbReference>
<protein>
    <submittedName>
        <fullName evidence="1">Unannotated protein</fullName>
    </submittedName>
</protein>
<dbReference type="EMBL" id="CAEZZS010000097">
    <property type="protein sequence ID" value="CAB4786793.1"/>
    <property type="molecule type" value="Genomic_DNA"/>
</dbReference>
<dbReference type="AlphaFoldDB" id="A0A6J6H411"/>
<proteinExistence type="predicted"/>
<accession>A0A6J6H411</accession>
<sequence length="90" mass="9458">MTTAKKPAGSSNSNDRAEIRIGVSDNAREITIESTLSAGEVEALVAKSASSDAPLVLQDEKGRTVIVPANKISYVEISPRAIRKVGFGTD</sequence>
<dbReference type="EMBL" id="CAFBLI010000121">
    <property type="protein sequence ID" value="CAB4876040.1"/>
    <property type="molecule type" value="Genomic_DNA"/>
</dbReference>
<gene>
    <name evidence="1" type="ORF">UFOPK1811_01265</name>
    <name evidence="2" type="ORF">UFOPK2360_01370</name>
    <name evidence="3" type="ORF">UFOPK2922_01379</name>
    <name evidence="4" type="ORF">UFOPK3306_01208</name>
</gene>
<name>A0A6J6H411_9ZZZZ</name>